<protein>
    <submittedName>
        <fullName evidence="2">Uncharacterized protein</fullName>
    </submittedName>
</protein>
<proteinExistence type="predicted"/>
<dbReference type="GeneID" id="37025045"/>
<keyword evidence="3" id="KW-1185">Reference proteome</keyword>
<feature type="compositionally biased region" description="Basic and acidic residues" evidence="1">
    <location>
        <begin position="73"/>
        <end position="101"/>
    </location>
</feature>
<reference evidence="2 3" key="1">
    <citation type="journal article" date="2018" name="Mol. Biol. Evol.">
        <title>Broad Genomic Sampling Reveals a Smut Pathogenic Ancestry of the Fungal Clade Ustilaginomycotina.</title>
        <authorList>
            <person name="Kijpornyongpan T."/>
            <person name="Mondo S.J."/>
            <person name="Barry K."/>
            <person name="Sandor L."/>
            <person name="Lee J."/>
            <person name="Lipzen A."/>
            <person name="Pangilinan J."/>
            <person name="LaButti K."/>
            <person name="Hainaut M."/>
            <person name="Henrissat B."/>
            <person name="Grigoriev I.V."/>
            <person name="Spatafora J.W."/>
            <person name="Aime M.C."/>
        </authorList>
    </citation>
    <scope>NUCLEOTIDE SEQUENCE [LARGE SCALE GENOMIC DNA]</scope>
    <source>
        <strain evidence="2 3">MCA 5214</strain>
    </source>
</reference>
<accession>A0A316UVY9</accession>
<feature type="compositionally biased region" description="Acidic residues" evidence="1">
    <location>
        <begin position="102"/>
        <end position="116"/>
    </location>
</feature>
<dbReference type="RefSeq" id="XP_025364079.1">
    <property type="nucleotide sequence ID" value="XM_025503222.1"/>
</dbReference>
<dbReference type="AlphaFoldDB" id="A0A316UVY9"/>
<name>A0A316UVY9_9BASI</name>
<evidence type="ECO:0000313" key="2">
    <source>
        <dbReference type="EMBL" id="PWN29467.1"/>
    </source>
</evidence>
<sequence>MVTFKSSNFTAAMRAGLEMPTESIPLPSPETVEKAEALDPAAREEIYKVGLAYIRHRRGTEKAVGRVYKMAEAREQELRREEEDKKRKREEKEKKKAKGETKEEDEDMDEDGDEAGGEAGGEASGEAAGEAEDEAGGEMDGEGEESAEQLARVVEIGRIARAYALDHFIKEAANYTVKEEDSNTAPADPSQPPLDPPQPLVKDLVVGIVRWSTPGDCKSYDMDKVLAHFVQVLERSWHLFGDPARGFKHPNPQNGEVKIFFTGRVGSAMASFTVKGGRVQHQVWEDDLPQFERAYRIILFGDDAWSVERRTLLYFLSKISADIVYLKGDIDGATFKVFTAAELLSILHDTKAPRADEILPVLLSGAQRRLLERAGTGGRVCPSIYTSSVYLPSH</sequence>
<feature type="region of interest" description="Disordered" evidence="1">
    <location>
        <begin position="73"/>
        <end position="148"/>
    </location>
</feature>
<dbReference type="EMBL" id="KZ819663">
    <property type="protein sequence ID" value="PWN29467.1"/>
    <property type="molecule type" value="Genomic_DNA"/>
</dbReference>
<gene>
    <name evidence="2" type="ORF">BDZ90DRAFT_110403</name>
</gene>
<feature type="compositionally biased region" description="Acidic residues" evidence="1">
    <location>
        <begin position="129"/>
        <end position="147"/>
    </location>
</feature>
<evidence type="ECO:0000256" key="1">
    <source>
        <dbReference type="SAM" id="MobiDB-lite"/>
    </source>
</evidence>
<dbReference type="Proteomes" id="UP000245884">
    <property type="component" value="Unassembled WGS sequence"/>
</dbReference>
<organism evidence="2 3">
    <name type="scientific">Jaminaea rosea</name>
    <dbReference type="NCBI Taxonomy" id="1569628"/>
    <lineage>
        <taxon>Eukaryota</taxon>
        <taxon>Fungi</taxon>
        <taxon>Dikarya</taxon>
        <taxon>Basidiomycota</taxon>
        <taxon>Ustilaginomycotina</taxon>
        <taxon>Exobasidiomycetes</taxon>
        <taxon>Microstromatales</taxon>
        <taxon>Microstromatales incertae sedis</taxon>
        <taxon>Jaminaea</taxon>
    </lineage>
</organism>
<evidence type="ECO:0000313" key="3">
    <source>
        <dbReference type="Proteomes" id="UP000245884"/>
    </source>
</evidence>